<dbReference type="WBParaSite" id="RSKR_0000583700.1">
    <property type="protein sequence ID" value="RSKR_0000583700.1"/>
    <property type="gene ID" value="RSKR_0000583700"/>
</dbReference>
<reference evidence="2" key="1">
    <citation type="submission" date="2016-11" db="UniProtKB">
        <authorList>
            <consortium name="WormBaseParasite"/>
        </authorList>
    </citation>
    <scope>IDENTIFICATION</scope>
    <source>
        <strain evidence="2">KR3021</strain>
    </source>
</reference>
<name>A0AC35TZ10_9BILA</name>
<proteinExistence type="predicted"/>
<accession>A0AC35TZ10</accession>
<evidence type="ECO:0000313" key="1">
    <source>
        <dbReference type="Proteomes" id="UP000095286"/>
    </source>
</evidence>
<dbReference type="Proteomes" id="UP000095286">
    <property type="component" value="Unplaced"/>
</dbReference>
<evidence type="ECO:0000313" key="2">
    <source>
        <dbReference type="WBParaSite" id="RSKR_0000583700.1"/>
    </source>
</evidence>
<sequence length="213" mass="25062">MNIFRLLADLFHLFAIIVLLLKIWKTRSCSGISGKSQILFLIVFITRYLDMFINFVSVYNTAMKFFYLGTSIATCYFIYTKFRPTYDQNHDTFRLEFLIVPSVVLALVINHDFSILEIMWTFSIYLEAVAIFPQLFMLQTTGSAETITAHYLFCLGIYRALYVCNWIYRYYDEDHFDSIAIIAGIVQTVLYSDFFFLYVRKVVQQNRNIELSA</sequence>
<organism evidence="1 2">
    <name type="scientific">Rhabditophanes sp. KR3021</name>
    <dbReference type="NCBI Taxonomy" id="114890"/>
    <lineage>
        <taxon>Eukaryota</taxon>
        <taxon>Metazoa</taxon>
        <taxon>Ecdysozoa</taxon>
        <taxon>Nematoda</taxon>
        <taxon>Chromadorea</taxon>
        <taxon>Rhabditida</taxon>
        <taxon>Tylenchina</taxon>
        <taxon>Panagrolaimomorpha</taxon>
        <taxon>Strongyloidoidea</taxon>
        <taxon>Alloionematidae</taxon>
        <taxon>Rhabditophanes</taxon>
    </lineage>
</organism>
<protein>
    <submittedName>
        <fullName evidence="2">ER lumen protein-retaining receptor</fullName>
    </submittedName>
</protein>